<protein>
    <submittedName>
        <fullName evidence="4">Uncharacterized protein LOC101890001 isoform X1</fullName>
    </submittedName>
</protein>
<dbReference type="InterPro" id="IPR003892">
    <property type="entry name" value="CUE"/>
</dbReference>
<proteinExistence type="predicted"/>
<dbReference type="CDD" id="cd14279">
    <property type="entry name" value="CUE"/>
    <property type="match status" value="1"/>
</dbReference>
<dbReference type="Gene3D" id="2.20.70.10">
    <property type="match status" value="1"/>
</dbReference>
<dbReference type="AlphaFoldDB" id="A0A9J7IGF6"/>
<dbReference type="PROSITE" id="PS50020">
    <property type="entry name" value="WW_DOMAIN_2"/>
    <property type="match status" value="1"/>
</dbReference>
<dbReference type="SUPFAM" id="SSF51045">
    <property type="entry name" value="WW domain"/>
    <property type="match status" value="1"/>
</dbReference>
<accession>A0A9J7IGF6</accession>
<feature type="domain" description="WW" evidence="1">
    <location>
        <begin position="10"/>
        <end position="44"/>
    </location>
</feature>
<dbReference type="PROSITE" id="PS51140">
    <property type="entry name" value="CUE"/>
    <property type="match status" value="2"/>
</dbReference>
<evidence type="ECO:0000313" key="3">
    <source>
        <dbReference type="Proteomes" id="UP001652621"/>
    </source>
</evidence>
<organism evidence="3 4">
    <name type="scientific">Musca domestica</name>
    <name type="common">House fly</name>
    <dbReference type="NCBI Taxonomy" id="7370"/>
    <lineage>
        <taxon>Eukaryota</taxon>
        <taxon>Metazoa</taxon>
        <taxon>Ecdysozoa</taxon>
        <taxon>Arthropoda</taxon>
        <taxon>Hexapoda</taxon>
        <taxon>Insecta</taxon>
        <taxon>Pterygota</taxon>
        <taxon>Neoptera</taxon>
        <taxon>Endopterygota</taxon>
        <taxon>Diptera</taxon>
        <taxon>Brachycera</taxon>
        <taxon>Muscomorpha</taxon>
        <taxon>Muscoidea</taxon>
        <taxon>Muscidae</taxon>
        <taxon>Musca</taxon>
    </lineage>
</organism>
<feature type="domain" description="CUE" evidence="2">
    <location>
        <begin position="287"/>
        <end position="330"/>
    </location>
</feature>
<evidence type="ECO:0000313" key="4">
    <source>
        <dbReference type="RefSeq" id="XP_019894185.2"/>
    </source>
</evidence>
<gene>
    <name evidence="4" type="primary">LOC101890001</name>
</gene>
<dbReference type="RefSeq" id="XP_019894185.2">
    <property type="nucleotide sequence ID" value="XM_020038626.2"/>
</dbReference>
<name>A0A9J7IGF6_MUSDO</name>
<dbReference type="InterPro" id="IPR001202">
    <property type="entry name" value="WW_dom"/>
</dbReference>
<dbReference type="Proteomes" id="UP001652621">
    <property type="component" value="Unplaced"/>
</dbReference>
<dbReference type="OrthoDB" id="3045089at2759"/>
<feature type="domain" description="CUE" evidence="2">
    <location>
        <begin position="146"/>
        <end position="189"/>
    </location>
</feature>
<keyword evidence="3" id="KW-1185">Reference proteome</keyword>
<evidence type="ECO:0000259" key="2">
    <source>
        <dbReference type="PROSITE" id="PS51140"/>
    </source>
</evidence>
<dbReference type="GO" id="GO:0043130">
    <property type="term" value="F:ubiquitin binding"/>
    <property type="evidence" value="ECO:0007669"/>
    <property type="project" value="InterPro"/>
</dbReference>
<dbReference type="GeneID" id="101890001"/>
<dbReference type="InterPro" id="IPR036020">
    <property type="entry name" value="WW_dom_sf"/>
</dbReference>
<dbReference type="VEuPathDB" id="VectorBase:MDOMA2_018712"/>
<sequence>MADSGDRRYQKLPPGWDCKYDQETGNCYYINYITKAMQLHDPRYRLLQNERCSSESIAMQSLHGSGGSPYHVYPSNNMPVIRAFQTPNSSLQYMSTSPLLPSSRTHLINDMSPLPAQKYQIPQAPRTVNLSRRSTIQETSFSNQIDTDAVVKKIQNMFPTASENHIRLLLKKYYNREAVVISALQVEKHPVTMPGPHVTPPGQRHLFHSNSSIHMTPPVRRFDTGSHLRGLEMGNSYSRTASPVPQGRLGSAMSVNSGNIVPLVLPPFHGSPCLGEHVRNSPKPHSSPKMKLRYMKMIFPKADETLLLDVLANADNNVQKASEKIISLGYTKKEFVPNQKSIQNPVDQSGFDEQNRATQAVTTIPLRPKEYTEDEKLAIKERLQGTYPHIVEYVILMALESVNYVEDRARQILQIVHDEEQERAMSQIYSSRGLTELDNVSAPKADVRDGTCLSHVSSRSKKSDLKDKTAGISSTTKDALGTEVTNAAASRENDDNLILSLNLNLSAVTMETKSILDRYRLSFNTSSSHYIRGTCASTKFWDKLSPQSRDKSDSLKNSHRECINPSEDKLCKEFKSLMGRIQTNGPNSSLAKGADEGLLLADYVTWNGANPEFYKGQGNLATGPDISLRSEPLYKPYGPNPDLCKGPKATLAKGSIYNQQNASSSKTINIKCN</sequence>
<evidence type="ECO:0000259" key="1">
    <source>
        <dbReference type="PROSITE" id="PS50020"/>
    </source>
</evidence>
<reference evidence="4" key="1">
    <citation type="submission" date="2025-08" db="UniProtKB">
        <authorList>
            <consortium name="RefSeq"/>
        </authorList>
    </citation>
    <scope>IDENTIFICATION</scope>
    <source>
        <strain evidence="4">Aabys</strain>
        <tissue evidence="4">Whole body</tissue>
    </source>
</reference>